<feature type="signal peptide" evidence="1">
    <location>
        <begin position="1"/>
        <end position="20"/>
    </location>
</feature>
<evidence type="ECO:0000313" key="3">
    <source>
        <dbReference type="Proteomes" id="UP000235023"/>
    </source>
</evidence>
<keyword evidence="1" id="KW-0732">Signal</keyword>
<dbReference type="OrthoDB" id="1896086at2759"/>
<dbReference type="Proteomes" id="UP000235023">
    <property type="component" value="Unassembled WGS sequence"/>
</dbReference>
<sequence length="576" mass="63360">MVNLCSSLLAAGLVAEVALARMIPHFPTTWSDATHCPATLGKKKWHCDDTLCGGESPDNKGHCKLTVLQRLPASSDGHDQQQPLDYKTAEPCECTTGDEDGYSGVLPIVGVIPFIVPIGFALPPPEVPNPQDPDTCPMDYTEVKCKDCKAVMNWCTVGDHAGCPCTDDCPADGDEKMPNCDDDGCQGADDDKCVVGLHKDCKCKRSKTDCPNLEEKYLNCEADYCKGEKKDGDDDTKCTAAWLFNSMIDSDEYGEYNFHFTRKAGKGCKTSCKDAVMDLIKKCEPNSHSIRSSAEGTIDKCGASYSYSITTSEGCSDDATGLPMKLFRDTLTDDFCGAVDEKTKLVWAVDSSGKKSNFIKRDAPHFLERRTPPVNSKSYTKFKTTLMFAPTGAGTCTKSCKDAFYKISQGKCGRMGNEQNMMATNGALDVGCGTYSYEVRWTGQKEVQRQQCHGKDEFPGHTDTQSYSKGSEVWKKLLWRACGAEKRDQLKVIKGKKTDLHYVETTESGTFNDPHDYKFSVYWMDGCELDGGATEQSHAYPLGKDYRYKGKEVTTAARVAGLMQDVPDTLSDRLGR</sequence>
<organism evidence="2 3">
    <name type="scientific">Aspergillus taichungensis</name>
    <dbReference type="NCBI Taxonomy" id="482145"/>
    <lineage>
        <taxon>Eukaryota</taxon>
        <taxon>Fungi</taxon>
        <taxon>Dikarya</taxon>
        <taxon>Ascomycota</taxon>
        <taxon>Pezizomycotina</taxon>
        <taxon>Eurotiomycetes</taxon>
        <taxon>Eurotiomycetidae</taxon>
        <taxon>Eurotiales</taxon>
        <taxon>Aspergillaceae</taxon>
        <taxon>Aspergillus</taxon>
        <taxon>Aspergillus subgen. Circumdati</taxon>
    </lineage>
</organism>
<name>A0A2J5I6V1_9EURO</name>
<evidence type="ECO:0000313" key="2">
    <source>
        <dbReference type="EMBL" id="PLN85693.1"/>
    </source>
</evidence>
<keyword evidence="3" id="KW-1185">Reference proteome</keyword>
<dbReference type="EMBL" id="KZ559503">
    <property type="protein sequence ID" value="PLN85693.1"/>
    <property type="molecule type" value="Genomic_DNA"/>
</dbReference>
<feature type="chain" id="PRO_5014455939" evidence="1">
    <location>
        <begin position="21"/>
        <end position="576"/>
    </location>
</feature>
<protein>
    <submittedName>
        <fullName evidence="2">Uncharacterized protein</fullName>
    </submittedName>
</protein>
<dbReference type="AlphaFoldDB" id="A0A2J5I6V1"/>
<gene>
    <name evidence="2" type="ORF">BDW42DRAFT_202090</name>
</gene>
<evidence type="ECO:0000256" key="1">
    <source>
        <dbReference type="SAM" id="SignalP"/>
    </source>
</evidence>
<reference evidence="3" key="1">
    <citation type="submission" date="2017-12" db="EMBL/GenBank/DDBJ databases">
        <authorList>
            <consortium name="DOE Joint Genome Institute"/>
            <person name="Mondo S.J."/>
            <person name="Kjaerbolling I."/>
            <person name="Vesth T.C."/>
            <person name="Frisvad J.C."/>
            <person name="Nybo J.L."/>
            <person name="Theobald S."/>
            <person name="Kuo A."/>
            <person name="Bowyer P."/>
            <person name="Matsuda Y."/>
            <person name="Lyhne E.K."/>
            <person name="Kogle M.E."/>
            <person name="Clum A."/>
            <person name="Lipzen A."/>
            <person name="Salamov A."/>
            <person name="Ngan C.Y."/>
            <person name="Daum C."/>
            <person name="Chiniquy J."/>
            <person name="Barry K."/>
            <person name="LaButti K."/>
            <person name="Haridas S."/>
            <person name="Simmons B.A."/>
            <person name="Magnuson J.K."/>
            <person name="Mortensen U.H."/>
            <person name="Larsen T.O."/>
            <person name="Grigoriev I.V."/>
            <person name="Baker S.E."/>
            <person name="Andersen M.R."/>
            <person name="Nordberg H.P."/>
            <person name="Cantor M.N."/>
            <person name="Hua S.X."/>
        </authorList>
    </citation>
    <scope>NUCLEOTIDE SEQUENCE [LARGE SCALE GENOMIC DNA]</scope>
    <source>
        <strain evidence="3">IBT 19404</strain>
    </source>
</reference>
<proteinExistence type="predicted"/>
<accession>A0A2J5I6V1</accession>